<dbReference type="SUPFAM" id="SSF69255">
    <property type="entry name" value="gp5 N-terminal domain-like"/>
    <property type="match status" value="1"/>
</dbReference>
<dbReference type="EMBL" id="SLWV01000049">
    <property type="protein sequence ID" value="TCO68077.1"/>
    <property type="molecule type" value="Genomic_DNA"/>
</dbReference>
<feature type="domain" description="Gp5/Type VI secretion system Vgr protein OB-fold" evidence="1">
    <location>
        <begin position="297"/>
        <end position="357"/>
    </location>
</feature>
<accession>A0A4R2K838</accession>
<dbReference type="AlphaFoldDB" id="A0A4R2K838"/>
<dbReference type="InterPro" id="IPR006531">
    <property type="entry name" value="Gp5/Vgr_OB"/>
</dbReference>
<comment type="caution">
    <text evidence="2">The sequence shown here is derived from an EMBL/GenBank/DDBJ whole genome shotgun (WGS) entry which is preliminary data.</text>
</comment>
<protein>
    <submittedName>
        <fullName evidence="2">Late control gene D protein (GPD)</fullName>
    </submittedName>
</protein>
<dbReference type="Proteomes" id="UP000294919">
    <property type="component" value="Unassembled WGS sequence"/>
</dbReference>
<evidence type="ECO:0000313" key="3">
    <source>
        <dbReference type="Proteomes" id="UP000294919"/>
    </source>
</evidence>
<gene>
    <name evidence="2" type="ORF">EV214_14911</name>
</gene>
<dbReference type="Gene3D" id="2.30.110.50">
    <property type="match status" value="1"/>
</dbReference>
<dbReference type="Pfam" id="PF04717">
    <property type="entry name" value="Phage_base_V"/>
    <property type="match status" value="1"/>
</dbReference>
<dbReference type="RefSeq" id="WP_132248330.1">
    <property type="nucleotide sequence ID" value="NZ_SLWV01000049.1"/>
</dbReference>
<reference evidence="2 3" key="1">
    <citation type="submission" date="2019-03" db="EMBL/GenBank/DDBJ databases">
        <title>Genomic Encyclopedia of Type Strains, Phase IV (KMG-IV): sequencing the most valuable type-strain genomes for metagenomic binning, comparative biology and taxonomic classification.</title>
        <authorList>
            <person name="Goeker M."/>
        </authorList>
    </citation>
    <scope>NUCLEOTIDE SEQUENCE [LARGE SCALE GENOMIC DNA]</scope>
    <source>
        <strain evidence="2 3">DSM 102940</strain>
    </source>
</reference>
<evidence type="ECO:0000259" key="1">
    <source>
        <dbReference type="Pfam" id="PF04717"/>
    </source>
</evidence>
<evidence type="ECO:0000313" key="2">
    <source>
        <dbReference type="EMBL" id="TCO68077.1"/>
    </source>
</evidence>
<name>A0A4R2K838_9FIRM</name>
<dbReference type="Gene3D" id="3.55.50.10">
    <property type="entry name" value="Baseplate protein-like domains"/>
    <property type="match status" value="1"/>
</dbReference>
<proteinExistence type="predicted"/>
<dbReference type="Pfam" id="PF05954">
    <property type="entry name" value="Phage_GPD"/>
    <property type="match status" value="1"/>
</dbReference>
<sequence length="477" mass="55391">MSIEAISYENIRISTYEMEYIKELKITNSINEHGNLELTGILVHERKDEDIHLTEKNTPIEVYYQKYDEKVSLFHGVITKIKIEVVEQVHNIYIKAKSYTYLMDTTKKYRSFQDKNMTSHDLIREVMKEYSPSDYKMQIPNVPIGQLVLQYAETDWVFLRRFVSKFYAGLFPAIELQNIHYYIGTPDIFVDTANKMNNYTIYKDLDLYEYMQKNHIKDVKEIDFTVYEIESFEILKLGNHIKFLGHDFYISEVQHDLKEGIIHNKYKIQLKNGLRQRRLYNKNIMGVSVDGMILEVQRDQVKVHLHIDMTQEKSKAYWFPYSTMAASPDGSGWYCMPEIGDQVRVYFPTKDEKDSFAVSAVSGYVPKKTNKKDRMGNPDVKYLRTVHDKEVRFTPSGILISCDSGQASIKLNKDGSISIIGQNSIHVNAVENIDIRAEKTLTMTANEKIDLMCDKGGKIEFTEAGEILVKGTEVKNN</sequence>
<organism evidence="2 3">
    <name type="scientific">Marinisporobacter balticus</name>
    <dbReference type="NCBI Taxonomy" id="2018667"/>
    <lineage>
        <taxon>Bacteria</taxon>
        <taxon>Bacillati</taxon>
        <taxon>Bacillota</taxon>
        <taxon>Clostridia</taxon>
        <taxon>Peptostreptococcales</taxon>
        <taxon>Thermotaleaceae</taxon>
        <taxon>Marinisporobacter</taxon>
    </lineage>
</organism>
<dbReference type="OrthoDB" id="95423at2"/>
<keyword evidence="3" id="KW-1185">Reference proteome</keyword>
<dbReference type="SUPFAM" id="SSF69279">
    <property type="entry name" value="Phage tail proteins"/>
    <property type="match status" value="1"/>
</dbReference>